<evidence type="ECO:0000313" key="7">
    <source>
        <dbReference type="EMBL" id="CAF3973879.1"/>
    </source>
</evidence>
<sequence length="148" mass="17209">MSLPFHLIFVQLEDKFYLTVLQQIYTPSVTIQTKIAQSQYCPHIRELFNQTLIAYPILRRINYYHHASITDWFHACVALERLVTVIVNVKLNLAGVPTADVVAPHYFKDIISLFFGSMAFGYAVEKVNLHRRIALFVLSWVGMTTKWY</sequence>
<dbReference type="PANTHER" id="PTHR10283:SF82">
    <property type="entry name" value="SOLUTE CARRIER FAMILY 13 MEMBER 2"/>
    <property type="match status" value="1"/>
</dbReference>
<dbReference type="GO" id="GO:0015556">
    <property type="term" value="F:C4-dicarboxylate transmembrane transporter activity"/>
    <property type="evidence" value="ECO:0007669"/>
    <property type="project" value="UniProtKB-ARBA"/>
</dbReference>
<comment type="caution">
    <text evidence="7">The sequence shown here is derived from an EMBL/GenBank/DDBJ whole genome shotgun (WGS) entry which is preliminary data.</text>
</comment>
<accession>A0A819M4T3</accession>
<evidence type="ECO:0000256" key="4">
    <source>
        <dbReference type="ARBA" id="ARBA00022989"/>
    </source>
</evidence>
<keyword evidence="3" id="KW-0812">Transmembrane</keyword>
<dbReference type="Proteomes" id="UP000663842">
    <property type="component" value="Unassembled WGS sequence"/>
</dbReference>
<dbReference type="EMBL" id="CAJOBF010001679">
    <property type="protein sequence ID" value="CAF3973879.1"/>
    <property type="molecule type" value="Genomic_DNA"/>
</dbReference>
<dbReference type="Pfam" id="PF00939">
    <property type="entry name" value="Na_sulph_symp"/>
    <property type="match status" value="1"/>
</dbReference>
<evidence type="ECO:0000256" key="1">
    <source>
        <dbReference type="ARBA" id="ARBA00004141"/>
    </source>
</evidence>
<dbReference type="InterPro" id="IPR001898">
    <property type="entry name" value="SLC13A/DASS"/>
</dbReference>
<dbReference type="PANTHER" id="PTHR10283">
    <property type="entry name" value="SOLUTE CARRIER FAMILY 13 MEMBER"/>
    <property type="match status" value="1"/>
</dbReference>
<dbReference type="GO" id="GO:0005310">
    <property type="term" value="F:dicarboxylic acid transmembrane transporter activity"/>
    <property type="evidence" value="ECO:0007669"/>
    <property type="project" value="UniProtKB-ARBA"/>
</dbReference>
<organism evidence="7 8">
    <name type="scientific">Rotaria magnacalcarata</name>
    <dbReference type="NCBI Taxonomy" id="392030"/>
    <lineage>
        <taxon>Eukaryota</taxon>
        <taxon>Metazoa</taxon>
        <taxon>Spiralia</taxon>
        <taxon>Gnathifera</taxon>
        <taxon>Rotifera</taxon>
        <taxon>Eurotatoria</taxon>
        <taxon>Bdelloidea</taxon>
        <taxon>Philodinida</taxon>
        <taxon>Philodinidae</taxon>
        <taxon>Rotaria</taxon>
    </lineage>
</organism>
<comment type="similarity">
    <text evidence="2">Belongs to the SLC13A/DASS transporter (TC 2.A.47) family. NADC subfamily.</text>
</comment>
<dbReference type="Proteomes" id="UP000663887">
    <property type="component" value="Unassembled WGS sequence"/>
</dbReference>
<keyword evidence="5" id="KW-0472">Membrane</keyword>
<proteinExistence type="inferred from homology"/>
<protein>
    <submittedName>
        <fullName evidence="7">Uncharacterized protein</fullName>
    </submittedName>
</protein>
<evidence type="ECO:0000256" key="5">
    <source>
        <dbReference type="ARBA" id="ARBA00023136"/>
    </source>
</evidence>
<reference evidence="7" key="1">
    <citation type="submission" date="2021-02" db="EMBL/GenBank/DDBJ databases">
        <authorList>
            <person name="Nowell W R."/>
        </authorList>
    </citation>
    <scope>NUCLEOTIDE SEQUENCE</scope>
</reference>
<evidence type="ECO:0000256" key="2">
    <source>
        <dbReference type="ARBA" id="ARBA00006772"/>
    </source>
</evidence>
<gene>
    <name evidence="7" type="ORF">UXM345_LOCUS14641</name>
    <name evidence="6" type="ORF">XDN619_LOCUS30743</name>
</gene>
<comment type="subcellular location">
    <subcellularLocation>
        <location evidence="1">Membrane</location>
        <topology evidence="1">Multi-pass membrane protein</topology>
    </subcellularLocation>
</comment>
<evidence type="ECO:0000313" key="8">
    <source>
        <dbReference type="Proteomes" id="UP000663842"/>
    </source>
</evidence>
<keyword evidence="4" id="KW-1133">Transmembrane helix</keyword>
<dbReference type="AlphaFoldDB" id="A0A819M4T3"/>
<name>A0A819M4T3_9BILA</name>
<dbReference type="EMBL" id="CAJNRG010015325">
    <property type="protein sequence ID" value="CAF2164001.1"/>
    <property type="molecule type" value="Genomic_DNA"/>
</dbReference>
<dbReference type="GO" id="GO:0005886">
    <property type="term" value="C:plasma membrane"/>
    <property type="evidence" value="ECO:0007669"/>
    <property type="project" value="TreeGrafter"/>
</dbReference>
<evidence type="ECO:0000256" key="3">
    <source>
        <dbReference type="ARBA" id="ARBA00022692"/>
    </source>
</evidence>
<evidence type="ECO:0000313" key="6">
    <source>
        <dbReference type="EMBL" id="CAF2164001.1"/>
    </source>
</evidence>